<dbReference type="EMBL" id="JALPRF010000008">
    <property type="protein sequence ID" value="MCK8495371.1"/>
    <property type="molecule type" value="Genomic_DNA"/>
</dbReference>
<dbReference type="SUPFAM" id="SSF55874">
    <property type="entry name" value="ATPase domain of HSP90 chaperone/DNA topoisomerase II/histidine kinase"/>
    <property type="match status" value="1"/>
</dbReference>
<dbReference type="InterPro" id="IPR011990">
    <property type="entry name" value="TPR-like_helical_dom_sf"/>
</dbReference>
<evidence type="ECO:0000259" key="4">
    <source>
        <dbReference type="SMART" id="SM00387"/>
    </source>
</evidence>
<keyword evidence="1" id="KW-0802">TPR repeat</keyword>
<dbReference type="InterPro" id="IPR019734">
    <property type="entry name" value="TPR_rpt"/>
</dbReference>
<keyword evidence="3" id="KW-0812">Transmembrane</keyword>
<comment type="caution">
    <text evidence="5">The sequence shown here is derived from an EMBL/GenBank/DDBJ whole genome shotgun (WGS) entry which is preliminary data.</text>
</comment>
<dbReference type="Gene3D" id="3.30.450.20">
    <property type="entry name" value="PAS domain"/>
    <property type="match status" value="1"/>
</dbReference>
<dbReference type="InterPro" id="IPR036890">
    <property type="entry name" value="HATPase_C_sf"/>
</dbReference>
<accession>A0ABT0HT70</accession>
<dbReference type="SMART" id="SM00028">
    <property type="entry name" value="TPR"/>
    <property type="match status" value="5"/>
</dbReference>
<keyword evidence="5" id="KW-0808">Transferase</keyword>
<dbReference type="PROSITE" id="PS50005">
    <property type="entry name" value="TPR"/>
    <property type="match status" value="1"/>
</dbReference>
<keyword evidence="3" id="KW-0472">Membrane</keyword>
<dbReference type="PANTHER" id="PTHR43065:SF23">
    <property type="entry name" value="SENSOR HISTIDINE KINASE PDTAS"/>
    <property type="match status" value="1"/>
</dbReference>
<dbReference type="Proteomes" id="UP001202180">
    <property type="component" value="Unassembled WGS sequence"/>
</dbReference>
<evidence type="ECO:0000256" key="2">
    <source>
        <dbReference type="SAM" id="Coils"/>
    </source>
</evidence>
<feature type="domain" description="Histidine kinase/HSP90-like ATPase" evidence="4">
    <location>
        <begin position="670"/>
        <end position="773"/>
    </location>
</feature>
<evidence type="ECO:0000313" key="5">
    <source>
        <dbReference type="EMBL" id="MCK8495371.1"/>
    </source>
</evidence>
<feature type="transmembrane region" description="Helical" evidence="3">
    <location>
        <begin position="512"/>
        <end position="531"/>
    </location>
</feature>
<organism evidence="5 6">
    <name type="scientific">Spirosoma liriopis</name>
    <dbReference type="NCBI Taxonomy" id="2937440"/>
    <lineage>
        <taxon>Bacteria</taxon>
        <taxon>Pseudomonadati</taxon>
        <taxon>Bacteroidota</taxon>
        <taxon>Cytophagia</taxon>
        <taxon>Cytophagales</taxon>
        <taxon>Cytophagaceae</taxon>
        <taxon>Spirosoma</taxon>
    </lineage>
</organism>
<keyword evidence="5" id="KW-0418">Kinase</keyword>
<dbReference type="Gene3D" id="1.25.40.10">
    <property type="entry name" value="Tetratricopeptide repeat domain"/>
    <property type="match status" value="2"/>
</dbReference>
<dbReference type="Pfam" id="PF07568">
    <property type="entry name" value="HisKA_2"/>
    <property type="match status" value="1"/>
</dbReference>
<keyword evidence="6" id="KW-1185">Reference proteome</keyword>
<dbReference type="RefSeq" id="WP_248480134.1">
    <property type="nucleotide sequence ID" value="NZ_JALPRF010000008.1"/>
</dbReference>
<reference evidence="5 6" key="1">
    <citation type="submission" date="2022-04" db="EMBL/GenBank/DDBJ databases">
        <title>Spirosoma sp. strain RP8 genome sequencing and assembly.</title>
        <authorList>
            <person name="Jung Y."/>
        </authorList>
    </citation>
    <scope>NUCLEOTIDE SEQUENCE [LARGE SCALE GENOMIC DNA]</scope>
    <source>
        <strain evidence="5 6">RP8</strain>
    </source>
</reference>
<feature type="repeat" description="TPR" evidence="1">
    <location>
        <begin position="391"/>
        <end position="424"/>
    </location>
</feature>
<dbReference type="Gene3D" id="3.30.565.10">
    <property type="entry name" value="Histidine kinase-like ATPase, C-terminal domain"/>
    <property type="match status" value="1"/>
</dbReference>
<gene>
    <name evidence="5" type="ORF">M0L20_26130</name>
</gene>
<feature type="coiled-coil region" evidence="2">
    <location>
        <begin position="534"/>
        <end position="575"/>
    </location>
</feature>
<evidence type="ECO:0000256" key="1">
    <source>
        <dbReference type="PROSITE-ProRule" id="PRU00339"/>
    </source>
</evidence>
<dbReference type="Pfam" id="PF02518">
    <property type="entry name" value="HATPase_c"/>
    <property type="match status" value="1"/>
</dbReference>
<sequence length="781" mass="88875">MHSGVDKLIVKRFIPPTICSGYKRAYMLLVLLLCALATVGQNITRQQANGLLADLQKNYSGEKRISILLELSKFHIYKPGESPTDLDSSRMYLRQAQKLSDSLRLVTRQHETESLSIVADLEGGKTASGRARFSTLIRNCQRSGDKEGEAIARYRFATWLRNYAPDSTIVLANFRQVAAIYRSLNKPIDEINALKEIGITHLYEGKLATAESELLAVLSRYKAIHYRKLHYTYNLLSTIGRLKGNLNEGLMYALLCVETMKQTADTASAAAFYGDLAQVYEVAGNHQKSIDWYKKSLVVWRREGLPNFALFNAAGVIAKELIAQRQPQEALRFLKNLVAAIPTNTLIQKACVAQNFAYCYDALQNYELAERYYREALLRYEKNNLDFEQSLQVRQDIGAFYIRRQKYPEAGYYLTKALTILPQKEALSTLRDIHFMLFKVDSAQGNYLLAIDHLRQYKTYNDSLFNEAKSKQLAQLQIQYDTRAKEQNISLLTKQSELQQSALKRAETTRNAILGGVILLVGLLGVSYNRYRLKQRSNRLLEAKQQEIDQKNQSLERMVVEKEELLEEKEWMLKEIHHRVKNNLQIITSLLNAQSDYLHDATALAAIRESQNRVQAMALIHQRLYQSEHLARVDMVEYVSEVVDYLLESFNHHLPIQTVLDIAPVQLDVTLATPIGLILNEAITNSLKYAFPESDYGVNQPGIIWVSLQPLDEQTCRLLIEDNGIGLPTAFNPTQSSTLGLTMIQGLSRQIGAQLQILGRQQSGVRVQLDFNQHKKTDRMA</sequence>
<dbReference type="InterPro" id="IPR011495">
    <property type="entry name" value="Sig_transdc_His_kin_sub2_dim/P"/>
</dbReference>
<evidence type="ECO:0000256" key="3">
    <source>
        <dbReference type="SAM" id="Phobius"/>
    </source>
</evidence>
<dbReference type="InterPro" id="IPR003594">
    <property type="entry name" value="HATPase_dom"/>
</dbReference>
<name>A0ABT0HT70_9BACT</name>
<dbReference type="SMART" id="SM00387">
    <property type="entry name" value="HATPase_c"/>
    <property type="match status" value="1"/>
</dbReference>
<dbReference type="GO" id="GO:0016301">
    <property type="term" value="F:kinase activity"/>
    <property type="evidence" value="ECO:0007669"/>
    <property type="project" value="UniProtKB-KW"/>
</dbReference>
<proteinExistence type="predicted"/>
<keyword evidence="3" id="KW-1133">Transmembrane helix</keyword>
<protein>
    <submittedName>
        <fullName evidence="5">Histidine kinase</fullName>
    </submittedName>
</protein>
<keyword evidence="2" id="KW-0175">Coiled coil</keyword>
<dbReference type="SUPFAM" id="SSF48452">
    <property type="entry name" value="TPR-like"/>
    <property type="match status" value="2"/>
</dbReference>
<dbReference type="PANTHER" id="PTHR43065">
    <property type="entry name" value="SENSOR HISTIDINE KINASE"/>
    <property type="match status" value="1"/>
</dbReference>
<evidence type="ECO:0000313" key="6">
    <source>
        <dbReference type="Proteomes" id="UP001202180"/>
    </source>
</evidence>